<keyword evidence="3" id="KW-1185">Reference proteome</keyword>
<reference evidence="2 3" key="1">
    <citation type="submission" date="2020-08" db="EMBL/GenBank/DDBJ databases">
        <title>Genomic Encyclopedia of Type Strains, Phase IV (KMG-IV): sequencing the most valuable type-strain genomes for metagenomic binning, comparative biology and taxonomic classification.</title>
        <authorList>
            <person name="Goeker M."/>
        </authorList>
    </citation>
    <scope>NUCLEOTIDE SEQUENCE [LARGE SCALE GENOMIC DNA]</scope>
    <source>
        <strain evidence="2 3">DSM 22975</strain>
    </source>
</reference>
<accession>A0A841GGX9</accession>
<feature type="signal peptide" evidence="1">
    <location>
        <begin position="1"/>
        <end position="24"/>
    </location>
</feature>
<evidence type="ECO:0000313" key="2">
    <source>
        <dbReference type="EMBL" id="MBB6054140.1"/>
    </source>
</evidence>
<name>A0A841GGX9_9GAMM</name>
<organism evidence="2 3">
    <name type="scientific">Tolumonas osonensis</name>
    <dbReference type="NCBI Taxonomy" id="675874"/>
    <lineage>
        <taxon>Bacteria</taxon>
        <taxon>Pseudomonadati</taxon>
        <taxon>Pseudomonadota</taxon>
        <taxon>Gammaproteobacteria</taxon>
        <taxon>Aeromonadales</taxon>
        <taxon>Aeromonadaceae</taxon>
        <taxon>Tolumonas</taxon>
    </lineage>
</organism>
<keyword evidence="1" id="KW-0732">Signal</keyword>
<dbReference type="Proteomes" id="UP000585721">
    <property type="component" value="Unassembled WGS sequence"/>
</dbReference>
<dbReference type="EMBL" id="JACHGR010000001">
    <property type="protein sequence ID" value="MBB6054140.1"/>
    <property type="molecule type" value="Genomic_DNA"/>
</dbReference>
<gene>
    <name evidence="2" type="ORF">HNR75_000005</name>
</gene>
<feature type="chain" id="PRO_5032850903" description="Secreted protein" evidence="1">
    <location>
        <begin position="25"/>
        <end position="74"/>
    </location>
</feature>
<dbReference type="RefSeq" id="WP_188024970.1">
    <property type="nucleotide sequence ID" value="NZ_JACHGR010000001.1"/>
</dbReference>
<evidence type="ECO:0008006" key="4">
    <source>
        <dbReference type="Google" id="ProtNLM"/>
    </source>
</evidence>
<evidence type="ECO:0000256" key="1">
    <source>
        <dbReference type="SAM" id="SignalP"/>
    </source>
</evidence>
<sequence length="74" mass="8296">MMHATWYLSFVLSVLLFLSSGCDAGHEPPPAEKPSTQETILKDQLKPLDDAKRVEQTLQQAADKQAEDIQQQTK</sequence>
<dbReference type="AlphaFoldDB" id="A0A841GGX9"/>
<comment type="caution">
    <text evidence="2">The sequence shown here is derived from an EMBL/GenBank/DDBJ whole genome shotgun (WGS) entry which is preliminary data.</text>
</comment>
<evidence type="ECO:0000313" key="3">
    <source>
        <dbReference type="Proteomes" id="UP000585721"/>
    </source>
</evidence>
<protein>
    <recommendedName>
        <fullName evidence="4">Secreted protein</fullName>
    </recommendedName>
</protein>
<proteinExistence type="predicted"/>